<evidence type="ECO:0008006" key="3">
    <source>
        <dbReference type="Google" id="ProtNLM"/>
    </source>
</evidence>
<protein>
    <recommendedName>
        <fullName evidence="3">Secreted protein</fullName>
    </recommendedName>
</protein>
<reference evidence="1 2" key="1">
    <citation type="submission" date="2019-04" db="EMBL/GenBank/DDBJ databases">
        <title>Herbidospora sp. NEAU-GS14.nov., a novel actinomycete isolated from soil.</title>
        <authorList>
            <person name="Han L."/>
        </authorList>
    </citation>
    <scope>NUCLEOTIDE SEQUENCE [LARGE SCALE GENOMIC DNA]</scope>
    <source>
        <strain evidence="1 2">NEAU-GS14</strain>
    </source>
</reference>
<dbReference type="EMBL" id="SZQA01000006">
    <property type="protein sequence ID" value="TKK89592.1"/>
    <property type="molecule type" value="Genomic_DNA"/>
</dbReference>
<keyword evidence="2" id="KW-1185">Reference proteome</keyword>
<proteinExistence type="predicted"/>
<dbReference type="RefSeq" id="WP_137246650.1">
    <property type="nucleotide sequence ID" value="NZ_SZQA01000006.1"/>
</dbReference>
<dbReference type="AlphaFoldDB" id="A0A4U3MLS9"/>
<gene>
    <name evidence="1" type="ORF">FDA94_09400</name>
</gene>
<organism evidence="1 2">
    <name type="scientific">Herbidospora galbida</name>
    <dbReference type="NCBI Taxonomy" id="2575442"/>
    <lineage>
        <taxon>Bacteria</taxon>
        <taxon>Bacillati</taxon>
        <taxon>Actinomycetota</taxon>
        <taxon>Actinomycetes</taxon>
        <taxon>Streptosporangiales</taxon>
        <taxon>Streptosporangiaceae</taxon>
        <taxon>Herbidospora</taxon>
    </lineage>
</organism>
<dbReference type="Proteomes" id="UP000308705">
    <property type="component" value="Unassembled WGS sequence"/>
</dbReference>
<name>A0A4U3MLS9_9ACTN</name>
<evidence type="ECO:0000313" key="1">
    <source>
        <dbReference type="EMBL" id="TKK89592.1"/>
    </source>
</evidence>
<evidence type="ECO:0000313" key="2">
    <source>
        <dbReference type="Proteomes" id="UP000308705"/>
    </source>
</evidence>
<accession>A0A4U3MLS9</accession>
<comment type="caution">
    <text evidence="1">The sequence shown here is derived from an EMBL/GenBank/DDBJ whole genome shotgun (WGS) entry which is preliminary data.</text>
</comment>
<sequence>MSTTTGQIVGLIRRGQIHELGRRLLTLTEAERGEIGRALPGLVKDLRAEKLAELAARDYDADWERAWDEGFEVDEMLDDLASVLLLAGIGTITGPAAAVSWITGRDVNRRQAAGLNVADAVEVAASRPIEWQRDVAVRLARRIRRPNDRFAPLAVALLRASGAEPPDHDPLVAAWLRMTTHPRDPLTSALLLRIFDAEGAGRELRDERLTPAPTRWLARVRRDVPRERALDGCVSRFLCGGEPQDLRFFVRLHDLLAPTPEETAGRLRDYLRLLPSSPGPVAELATRQIKALFPIDRADLVEAVESLTFRAEAKLAAIGLRWLDAELKRTPSAVAEFGPALVTAYGHTSFDVQSRAVDLTLKHVTDASLIADGIATLPADLAARLSRFTGERSGEEPAPPMTFPPLPEVPAPKAFPEPTLSASGATWIGAERWLAAFTREAARDRAALRRSLKRRHEWWHRPGVWADPRDWMAALSAAVITPGRAPDEPSPALPTPRQVAPLHLFLLHRFGELFDALRDDVLPPVLLATPTLDNGHLDPEVLVDRLELCAEAGRAPLPADLAQALMRLPRGAHPAAAERAAKVDSAAAKTAAEWLAGGGLPDPVTGVDWTEPGDHDRVTPLLRLAAPTGDHLIDEVMLAGPRRHVSDEFTGQLDWYASMVPSHREVASVNCLAQIRTPWSDHRLTVAAFTHHAATDGPLGDATAVILGVFLADGASDDAPIRLLLDLAARDALPTEALARQLSALVLRDRLGLRPLIAALTELAQEGAPHQVWALLRRLLPHVLPRAGRRATTPQSEAVAFATELASWIGATGEIPEVTIYAANENKSRFTRECRRLRDRLAPR</sequence>
<dbReference type="OrthoDB" id="3245799at2"/>